<accession>A0A6G4XUN0</accession>
<dbReference type="Gene3D" id="2.60.40.10">
    <property type="entry name" value="Immunoglobulins"/>
    <property type="match status" value="2"/>
</dbReference>
<feature type="domain" description="Glycoside hydrolase family 5" evidence="9">
    <location>
        <begin position="79"/>
        <end position="356"/>
    </location>
</feature>
<evidence type="ECO:0000259" key="11">
    <source>
        <dbReference type="Pfam" id="PF18448"/>
    </source>
</evidence>
<dbReference type="GO" id="GO:0008422">
    <property type="term" value="F:beta-glucosidase activity"/>
    <property type="evidence" value="ECO:0007669"/>
    <property type="project" value="TreeGrafter"/>
</dbReference>
<dbReference type="Pfam" id="PF00150">
    <property type="entry name" value="Cellulase"/>
    <property type="match status" value="1"/>
</dbReference>
<evidence type="ECO:0000256" key="7">
    <source>
        <dbReference type="ARBA" id="ARBA00023326"/>
    </source>
</evidence>
<comment type="similarity">
    <text evidence="1 8">Belongs to the glycosyl hydrolase 5 (cellulase A) family.</text>
</comment>
<evidence type="ECO:0000256" key="6">
    <source>
        <dbReference type="ARBA" id="ARBA00023295"/>
    </source>
</evidence>
<dbReference type="Gene3D" id="3.20.20.80">
    <property type="entry name" value="Glycosidases"/>
    <property type="match status" value="1"/>
</dbReference>
<dbReference type="GO" id="GO:0009986">
    <property type="term" value="C:cell surface"/>
    <property type="evidence" value="ECO:0007669"/>
    <property type="project" value="TreeGrafter"/>
</dbReference>
<dbReference type="Pfam" id="PF18448">
    <property type="entry name" value="CBM46"/>
    <property type="match status" value="1"/>
</dbReference>
<evidence type="ECO:0000259" key="10">
    <source>
        <dbReference type="Pfam" id="PF03442"/>
    </source>
</evidence>
<dbReference type="InterPro" id="IPR005102">
    <property type="entry name" value="Carbo-bd_X2"/>
</dbReference>
<dbReference type="Proteomes" id="UP000481109">
    <property type="component" value="Unassembled WGS sequence"/>
</dbReference>
<evidence type="ECO:0000256" key="1">
    <source>
        <dbReference type="ARBA" id="ARBA00005641"/>
    </source>
</evidence>
<evidence type="ECO:0000256" key="4">
    <source>
        <dbReference type="ARBA" id="ARBA00023001"/>
    </source>
</evidence>
<dbReference type="PIRSF" id="PIRSF001043">
    <property type="entry name" value="Endoglucanase_B"/>
    <property type="match status" value="1"/>
</dbReference>
<evidence type="ECO:0000313" key="12">
    <source>
        <dbReference type="EMBL" id="NGO80480.1"/>
    </source>
</evidence>
<dbReference type="SUPFAM" id="SSF51445">
    <property type="entry name" value="(Trans)glycosidases"/>
    <property type="match status" value="1"/>
</dbReference>
<dbReference type="PANTHER" id="PTHR31297:SF41">
    <property type="entry name" value="ENDOGLUCANASE, PUTATIVE (AFU_ORTHOLOGUE AFUA_5G01830)-RELATED"/>
    <property type="match status" value="1"/>
</dbReference>
<sequence>MQNQHPPRHRRRRIGFAVGTPLALIAGGVLAYGTAFGVFGDEARPRAGAATVPADASAAVAAMQPGWNLGNSLDAVPDETAWGQPRTTKALLKEVRAQGFKSVRVPVTWSDHQGAAPGHTIDAAYLSRVKEVVDWALAEGLYVIIDVHHDSWQWTKAMATDHDKVLARFEATWNQIASTFRDAPAQLVFESINEPQFDHADAARKAELLDELNTVFHRIVRTSGGGNENRLLMLPTEVCTPDPQLMRHLAATIKSLNDPRLIATVHYYGYWPFSVNNAGVTRFDATVEANLTKTFKDINDTFVDQGIPVVMGEYGLLGFDHGPGAVERGEMLKYFEAFGHAARTNKVTTTLWDNGAFYDRKALKWKDAGLFRQISSSWTTRSGTASSATVFVPKSGPLKDRTLTLDPNGATFKSLKQGTTTLVKDRDYTLTGNNLTLKATTLTRLAGDRSPGVNATLHAAFSTGVPWRIQVRTYEKPLQANAAGTSDTYAIPTHFRGDVLATMESTYADGTAAGPLDWTPYQQFNTTFAPDYTQNTINLTPAYLKTLKDGQRVKLTFHFWSGTTTTYYVTRSGETVSGSTS</sequence>
<dbReference type="PANTHER" id="PTHR31297">
    <property type="entry name" value="GLUCAN ENDO-1,6-BETA-GLUCOSIDASE B"/>
    <property type="match status" value="1"/>
</dbReference>
<keyword evidence="4" id="KW-0136">Cellulose degradation</keyword>
<dbReference type="InterPro" id="IPR050386">
    <property type="entry name" value="Glycosyl_hydrolase_5"/>
</dbReference>
<keyword evidence="6 8" id="KW-0326">Glycosidase</keyword>
<evidence type="ECO:0000313" key="13">
    <source>
        <dbReference type="Proteomes" id="UP000481109"/>
    </source>
</evidence>
<dbReference type="RefSeq" id="WP_165335899.1">
    <property type="nucleotide sequence ID" value="NZ_JAAKZW010000221.1"/>
</dbReference>
<evidence type="ECO:0000259" key="9">
    <source>
        <dbReference type="Pfam" id="PF00150"/>
    </source>
</evidence>
<dbReference type="InterPro" id="IPR017853">
    <property type="entry name" value="GH"/>
</dbReference>
<feature type="domain" description="Endoglucanase B carbohydrate binding" evidence="11">
    <location>
        <begin position="476"/>
        <end position="578"/>
    </location>
</feature>
<evidence type="ECO:0000256" key="3">
    <source>
        <dbReference type="ARBA" id="ARBA00022801"/>
    </source>
</evidence>
<dbReference type="InterPro" id="IPR014756">
    <property type="entry name" value="Ig_E-set"/>
</dbReference>
<proteinExistence type="inferred from homology"/>
<dbReference type="EMBL" id="JAAKZW010000221">
    <property type="protein sequence ID" value="NGO80480.1"/>
    <property type="molecule type" value="Genomic_DNA"/>
</dbReference>
<gene>
    <name evidence="12" type="ORF">G6045_33205</name>
</gene>
<keyword evidence="5" id="KW-0119">Carbohydrate metabolism</keyword>
<dbReference type="InterPro" id="IPR040946">
    <property type="entry name" value="CBM46"/>
</dbReference>
<name>A0A6G4XUN0_9ACTN</name>
<dbReference type="InterPro" id="IPR001547">
    <property type="entry name" value="Glyco_hydro_5"/>
</dbReference>
<keyword evidence="7" id="KW-0624">Polysaccharide degradation</keyword>
<reference evidence="12 13" key="1">
    <citation type="submission" date="2020-02" db="EMBL/GenBank/DDBJ databases">
        <title>Whole-genome analyses of novel actinobacteria.</title>
        <authorList>
            <person name="Sahin N."/>
            <person name="Tokatli A."/>
        </authorList>
    </citation>
    <scope>NUCLEOTIDE SEQUENCE [LARGE SCALE GENOMIC DNA]</scope>
    <source>
        <strain evidence="12 13">YC504</strain>
    </source>
</reference>
<comment type="caution">
    <text evidence="12">The sequence shown here is derived from an EMBL/GenBank/DDBJ whole genome shotgun (WGS) entry which is preliminary data.</text>
</comment>
<keyword evidence="3 8" id="KW-0378">Hydrolase</keyword>
<feature type="domain" description="Carbohydrate binding X2" evidence="10">
    <location>
        <begin position="386"/>
        <end position="471"/>
    </location>
</feature>
<dbReference type="GO" id="GO:0005576">
    <property type="term" value="C:extracellular region"/>
    <property type="evidence" value="ECO:0007669"/>
    <property type="project" value="TreeGrafter"/>
</dbReference>
<dbReference type="InterPro" id="IPR013783">
    <property type="entry name" value="Ig-like_fold"/>
</dbReference>
<dbReference type="GO" id="GO:0030245">
    <property type="term" value="P:cellulose catabolic process"/>
    <property type="evidence" value="ECO:0007669"/>
    <property type="project" value="UniProtKB-KW"/>
</dbReference>
<keyword evidence="13" id="KW-1185">Reference proteome</keyword>
<keyword evidence="2" id="KW-0732">Signal</keyword>
<dbReference type="InterPro" id="IPR016282">
    <property type="entry name" value="Glyco_hydro_5_endoGlcnase_B"/>
</dbReference>
<dbReference type="SUPFAM" id="SSF81296">
    <property type="entry name" value="E set domains"/>
    <property type="match status" value="1"/>
</dbReference>
<dbReference type="Pfam" id="PF03442">
    <property type="entry name" value="CBM_X2"/>
    <property type="match status" value="1"/>
</dbReference>
<organism evidence="12 13">
    <name type="scientific">Streptomyces mesophilus</name>
    <dbReference type="NCBI Taxonomy" id="1775132"/>
    <lineage>
        <taxon>Bacteria</taxon>
        <taxon>Bacillati</taxon>
        <taxon>Actinomycetota</taxon>
        <taxon>Actinomycetes</taxon>
        <taxon>Kitasatosporales</taxon>
        <taxon>Streptomycetaceae</taxon>
        <taxon>Streptomyces</taxon>
    </lineage>
</organism>
<evidence type="ECO:0000256" key="5">
    <source>
        <dbReference type="ARBA" id="ARBA00023277"/>
    </source>
</evidence>
<dbReference type="AlphaFoldDB" id="A0A6G4XUN0"/>
<evidence type="ECO:0000256" key="2">
    <source>
        <dbReference type="ARBA" id="ARBA00022729"/>
    </source>
</evidence>
<evidence type="ECO:0000256" key="8">
    <source>
        <dbReference type="RuleBase" id="RU361153"/>
    </source>
</evidence>
<protein>
    <submittedName>
        <fullName evidence="12">Cellulase family glycosylhydrolase</fullName>
    </submittedName>
</protein>